<gene>
    <name evidence="1" type="ORF">MCCG_0352</name>
</gene>
<dbReference type="EMBL" id="CP006959">
    <property type="protein sequence ID" value="AJK51327.1"/>
    <property type="molecule type" value="Genomic_DNA"/>
</dbReference>
<proteinExistence type="predicted"/>
<evidence type="ECO:0000313" key="1">
    <source>
        <dbReference type="EMBL" id="AJK51327.1"/>
    </source>
</evidence>
<dbReference type="KEGG" id="mcai:MCCG_0352"/>
<dbReference type="Proteomes" id="UP000031910">
    <property type="component" value="Chromosome"/>
</dbReference>
<evidence type="ECO:0000313" key="2">
    <source>
        <dbReference type="Proteomes" id="UP000031910"/>
    </source>
</evidence>
<accession>A0A9N7AUU8</accession>
<organism evidence="1 2">
    <name type="scientific">Mycoplasma capricolum subsp. capripneumoniae 87001</name>
    <dbReference type="NCBI Taxonomy" id="1124992"/>
    <lineage>
        <taxon>Bacteria</taxon>
        <taxon>Bacillati</taxon>
        <taxon>Mycoplasmatota</taxon>
        <taxon>Mollicutes</taxon>
        <taxon>Mycoplasmataceae</taxon>
        <taxon>Mycoplasma</taxon>
    </lineage>
</organism>
<protein>
    <submittedName>
        <fullName evidence="1">Uncharacterized protein</fullName>
    </submittedName>
</protein>
<reference evidence="1 2" key="1">
    <citation type="submission" date="2013-12" db="EMBL/GenBank/DDBJ databases">
        <authorList>
            <person name="Wang R."/>
            <person name="Li Y."/>
            <person name="Zheng H."/>
            <person name="Xin J."/>
        </authorList>
    </citation>
    <scope>NUCLEOTIDE SEQUENCE [LARGE SCALE GENOMIC DNA]</scope>
    <source>
        <strain evidence="1 2">87001</strain>
    </source>
</reference>
<name>A0A9N7AUU8_MYCCC</name>
<dbReference type="AlphaFoldDB" id="A0A9N7AUU8"/>
<sequence length="45" mass="5597">MVKYILYKSRSFDEKICDFLFDEIIFSSYKFELEKLIKIKNVFTY</sequence>
<keyword evidence="2" id="KW-1185">Reference proteome</keyword>